<dbReference type="InterPro" id="IPR000905">
    <property type="entry name" value="Gcp-like_dom"/>
</dbReference>
<dbReference type="CDD" id="cd24032">
    <property type="entry name" value="ASKHA_NBD_TsaB"/>
    <property type="match status" value="1"/>
</dbReference>
<dbReference type="InterPro" id="IPR043129">
    <property type="entry name" value="ATPase_NBD"/>
</dbReference>
<evidence type="ECO:0000259" key="1">
    <source>
        <dbReference type="Pfam" id="PF00814"/>
    </source>
</evidence>
<dbReference type="SUPFAM" id="SSF53067">
    <property type="entry name" value="Actin-like ATPase domain"/>
    <property type="match status" value="2"/>
</dbReference>
<accession>A0A561SU46</accession>
<dbReference type="EMBL" id="VIWU01000001">
    <property type="protein sequence ID" value="TWF78384.1"/>
    <property type="molecule type" value="Genomic_DNA"/>
</dbReference>
<proteinExistence type="predicted"/>
<dbReference type="InterPro" id="IPR022496">
    <property type="entry name" value="T6A_TsaB"/>
</dbReference>
<keyword evidence="3" id="KW-1185">Reference proteome</keyword>
<dbReference type="Gene3D" id="3.30.420.40">
    <property type="match status" value="2"/>
</dbReference>
<dbReference type="GO" id="GO:0002949">
    <property type="term" value="P:tRNA threonylcarbamoyladenosine modification"/>
    <property type="evidence" value="ECO:0007669"/>
    <property type="project" value="InterPro"/>
</dbReference>
<sequence length="220" mass="22152">MLVLALDTATPAVTAGVVELTDDAVLLRAARVEHDARKHAELLMPAVQAVCGDAGMPLRAIDAVVVGAGPGPFTGLRVGMVTAAALGDALGVPVHGVCSLDAIAVDAAGEGLLLVVTDARRREVYWAAYDESGERVDGPHVQAPAAVAERARELGAVAAAGGSAALVGLPARPPESPSPTGLVAVAAPILRAGAAPDPLVPLYLRRPDAVEPGTRKRVSA</sequence>
<dbReference type="AlphaFoldDB" id="A0A561SU46"/>
<name>A0A561SU46_9PSEU</name>
<dbReference type="Pfam" id="PF00814">
    <property type="entry name" value="TsaD"/>
    <property type="match status" value="1"/>
</dbReference>
<dbReference type="NCBIfam" id="TIGR03725">
    <property type="entry name" value="T6A_YeaZ"/>
    <property type="match status" value="1"/>
</dbReference>
<protein>
    <submittedName>
        <fullName evidence="2">tRNA threonylcarbamoyl adenosine modification protein YeaZ</fullName>
    </submittedName>
</protein>
<dbReference type="OrthoDB" id="9809995at2"/>
<organism evidence="2 3">
    <name type="scientific">Pseudonocardia hierapolitana</name>
    <dbReference type="NCBI Taxonomy" id="1128676"/>
    <lineage>
        <taxon>Bacteria</taxon>
        <taxon>Bacillati</taxon>
        <taxon>Actinomycetota</taxon>
        <taxon>Actinomycetes</taxon>
        <taxon>Pseudonocardiales</taxon>
        <taxon>Pseudonocardiaceae</taxon>
        <taxon>Pseudonocardia</taxon>
    </lineage>
</organism>
<dbReference type="GO" id="GO:0005829">
    <property type="term" value="C:cytosol"/>
    <property type="evidence" value="ECO:0007669"/>
    <property type="project" value="TreeGrafter"/>
</dbReference>
<evidence type="ECO:0000313" key="2">
    <source>
        <dbReference type="EMBL" id="TWF78384.1"/>
    </source>
</evidence>
<reference evidence="2 3" key="1">
    <citation type="submission" date="2019-06" db="EMBL/GenBank/DDBJ databases">
        <title>Sequencing the genomes of 1000 actinobacteria strains.</title>
        <authorList>
            <person name="Klenk H.-P."/>
        </authorList>
    </citation>
    <scope>NUCLEOTIDE SEQUENCE [LARGE SCALE GENOMIC DNA]</scope>
    <source>
        <strain evidence="2 3">DSM 45671</strain>
    </source>
</reference>
<feature type="domain" description="Gcp-like" evidence="1">
    <location>
        <begin position="36"/>
        <end position="141"/>
    </location>
</feature>
<comment type="caution">
    <text evidence="2">The sequence shown here is derived from an EMBL/GenBank/DDBJ whole genome shotgun (WGS) entry which is preliminary data.</text>
</comment>
<dbReference type="PANTHER" id="PTHR11735:SF11">
    <property type="entry name" value="TRNA THREONYLCARBAMOYLADENOSINE BIOSYNTHESIS PROTEIN TSAB"/>
    <property type="match status" value="1"/>
</dbReference>
<dbReference type="RefSeq" id="WP_147257410.1">
    <property type="nucleotide sequence ID" value="NZ_VIWU01000001.1"/>
</dbReference>
<dbReference type="PANTHER" id="PTHR11735">
    <property type="entry name" value="TRNA N6-ADENOSINE THREONYLCARBAMOYLTRANSFERASE"/>
    <property type="match status" value="1"/>
</dbReference>
<evidence type="ECO:0000313" key="3">
    <source>
        <dbReference type="Proteomes" id="UP000321261"/>
    </source>
</evidence>
<gene>
    <name evidence="2" type="ORF">FHX44_114307</name>
</gene>
<dbReference type="Proteomes" id="UP000321261">
    <property type="component" value="Unassembled WGS sequence"/>
</dbReference>